<protein>
    <submittedName>
        <fullName evidence="1">Uncharacterized protein</fullName>
    </submittedName>
</protein>
<dbReference type="AlphaFoldDB" id="A0A4C1ZGN2"/>
<accession>A0A4C1ZGN2</accession>
<evidence type="ECO:0000313" key="2">
    <source>
        <dbReference type="Proteomes" id="UP000299102"/>
    </source>
</evidence>
<gene>
    <name evidence="1" type="ORF">EVAR_63887_1</name>
</gene>
<keyword evidence="2" id="KW-1185">Reference proteome</keyword>
<proteinExistence type="predicted"/>
<sequence length="78" mass="8121">MYARCPNTAKAMSSIPLADNGPCGFALAGRAAGRGALMLDGEWRRAASVVVTSREMKLNCGAGGGAAGKRNSMEQNYR</sequence>
<evidence type="ECO:0000313" key="1">
    <source>
        <dbReference type="EMBL" id="GBP85767.1"/>
    </source>
</evidence>
<name>A0A4C1ZGN2_EUMVA</name>
<dbReference type="EMBL" id="BGZK01001758">
    <property type="protein sequence ID" value="GBP85767.1"/>
    <property type="molecule type" value="Genomic_DNA"/>
</dbReference>
<dbReference type="Proteomes" id="UP000299102">
    <property type="component" value="Unassembled WGS sequence"/>
</dbReference>
<reference evidence="1 2" key="1">
    <citation type="journal article" date="2019" name="Commun. Biol.">
        <title>The bagworm genome reveals a unique fibroin gene that provides high tensile strength.</title>
        <authorList>
            <person name="Kono N."/>
            <person name="Nakamura H."/>
            <person name="Ohtoshi R."/>
            <person name="Tomita M."/>
            <person name="Numata K."/>
            <person name="Arakawa K."/>
        </authorList>
    </citation>
    <scope>NUCLEOTIDE SEQUENCE [LARGE SCALE GENOMIC DNA]</scope>
</reference>
<comment type="caution">
    <text evidence="1">The sequence shown here is derived from an EMBL/GenBank/DDBJ whole genome shotgun (WGS) entry which is preliminary data.</text>
</comment>
<organism evidence="1 2">
    <name type="scientific">Eumeta variegata</name>
    <name type="common">Bagworm moth</name>
    <name type="synonym">Eumeta japonica</name>
    <dbReference type="NCBI Taxonomy" id="151549"/>
    <lineage>
        <taxon>Eukaryota</taxon>
        <taxon>Metazoa</taxon>
        <taxon>Ecdysozoa</taxon>
        <taxon>Arthropoda</taxon>
        <taxon>Hexapoda</taxon>
        <taxon>Insecta</taxon>
        <taxon>Pterygota</taxon>
        <taxon>Neoptera</taxon>
        <taxon>Endopterygota</taxon>
        <taxon>Lepidoptera</taxon>
        <taxon>Glossata</taxon>
        <taxon>Ditrysia</taxon>
        <taxon>Tineoidea</taxon>
        <taxon>Psychidae</taxon>
        <taxon>Oiketicinae</taxon>
        <taxon>Eumeta</taxon>
    </lineage>
</organism>